<dbReference type="PROSITE" id="PS50069">
    <property type="entry name" value="CULLIN_2"/>
    <property type="match status" value="1"/>
</dbReference>
<dbReference type="InterPro" id="IPR036317">
    <property type="entry name" value="Cullin_homology_sf"/>
</dbReference>
<sequence length="759" mass="86810">MWTTKRPASPIGGPQKRLVLKGLDALPALPPSYKTDTLEGLRSAVHGIQQNQPTPRGLEELYRDCESLCLHNFASEVYSMLRTEFGRYTQQRLSQIDSQPDVSATGSVLEQVRQFWEDYTEQLSTIQCIFLYLDRTYALNTTNVVSLWELGLSAVRQHLADANMRSRLTRLFVGETIKERNGQAADGLSLASICRMFVDLGLYSQFLQPNFIEATREYYQKESLRAISSMVPIRQAAEKQAETGPSGFMDVPGYLAHVQHRLDEETQRVTRYLMPSTRSVLLATTLTELVERHVSKLLVSSFDAMVDANMISNLGTLYSLLSQVNQLDALQQSWGAYIRKTGLCLMQAPDLDSVLVDRLLELKQKLDTILRDAFQSNARLVSTLHGAFEAFINTRRNKPAQLIARQADHYLRSGSKHATEQGLVDLLDRIIGIFRFIQGKDLFEAYYRRDLAKRFLGNRIADMDTERLMVQKLKAECGGGYTDRLEGMLRDIVTSEELPDILEQKETQPQDEQQSPEPEDIGFRANVLTMAYWPSYDPLALVLPHQVEQAQSNFIQKYSQTHHRRKLLWQHNLGTCLIKVEFEEGLKELQLSLVQGTVMLLFSEEDELTYTQIQQQTGLENTELRRVLQSLACGRFRVLTKEPKGRDVNTTDKFAFNAKFKSPHVRVKISQIAVKEAEKDNNELEDHVHLDRMYRVEAALVRIMKAHKTMEHSALSSELLGQLDFAISTTEIKDRIETLIEREYLRRDDADTSKYHYIA</sequence>
<dbReference type="InterPro" id="IPR001373">
    <property type="entry name" value="Cullin_N"/>
</dbReference>
<dbReference type="InterPro" id="IPR036388">
    <property type="entry name" value="WH-like_DNA-bd_sf"/>
</dbReference>
<dbReference type="SMART" id="SM00884">
    <property type="entry name" value="Cullin_Nedd8"/>
    <property type="match status" value="1"/>
</dbReference>
<dbReference type="AlphaFoldDB" id="A0A9W8HZ90"/>
<evidence type="ECO:0000256" key="4">
    <source>
        <dbReference type="PROSITE-ProRule" id="PRU00330"/>
    </source>
</evidence>
<dbReference type="Pfam" id="PF26557">
    <property type="entry name" value="Cullin_AB"/>
    <property type="match status" value="1"/>
</dbReference>
<dbReference type="InterPro" id="IPR036390">
    <property type="entry name" value="WH_DNA-bd_sf"/>
</dbReference>
<reference evidence="7" key="1">
    <citation type="submission" date="2022-07" db="EMBL/GenBank/DDBJ databases">
        <title>Phylogenomic reconstructions and comparative analyses of Kickxellomycotina fungi.</title>
        <authorList>
            <person name="Reynolds N.K."/>
            <person name="Stajich J.E."/>
            <person name="Barry K."/>
            <person name="Grigoriev I.V."/>
            <person name="Crous P."/>
            <person name="Smith M.E."/>
        </authorList>
    </citation>
    <scope>NUCLEOTIDE SEQUENCE</scope>
    <source>
        <strain evidence="7">NRRL 1565</strain>
    </source>
</reference>
<dbReference type="Gene3D" id="1.20.1310.10">
    <property type="entry name" value="Cullin Repeats"/>
    <property type="match status" value="4"/>
</dbReference>
<proteinExistence type="inferred from homology"/>
<dbReference type="Pfam" id="PF00888">
    <property type="entry name" value="Cullin"/>
    <property type="match status" value="1"/>
</dbReference>
<evidence type="ECO:0000256" key="5">
    <source>
        <dbReference type="RuleBase" id="RU003829"/>
    </source>
</evidence>
<dbReference type="PANTHER" id="PTHR11932">
    <property type="entry name" value="CULLIN"/>
    <property type="match status" value="1"/>
</dbReference>
<evidence type="ECO:0000313" key="8">
    <source>
        <dbReference type="Proteomes" id="UP001140094"/>
    </source>
</evidence>
<evidence type="ECO:0000256" key="1">
    <source>
        <dbReference type="ARBA" id="ARBA00006019"/>
    </source>
</evidence>
<dbReference type="SUPFAM" id="SSF74788">
    <property type="entry name" value="Cullin repeat-like"/>
    <property type="match status" value="1"/>
</dbReference>
<dbReference type="InterPro" id="IPR059120">
    <property type="entry name" value="Cullin-like_AB"/>
</dbReference>
<keyword evidence="8" id="KW-1185">Reference proteome</keyword>
<evidence type="ECO:0000256" key="3">
    <source>
        <dbReference type="ARBA" id="ARBA00022843"/>
    </source>
</evidence>
<keyword evidence="2" id="KW-1017">Isopeptide bond</keyword>
<dbReference type="InterPro" id="IPR016159">
    <property type="entry name" value="Cullin_repeat-like_dom_sf"/>
</dbReference>
<accession>A0A9W8HZ90</accession>
<gene>
    <name evidence="7" type="ORF">H4R20_001415</name>
</gene>
<dbReference type="Pfam" id="PF10557">
    <property type="entry name" value="Cullin_Nedd8"/>
    <property type="match status" value="1"/>
</dbReference>
<comment type="caution">
    <text evidence="7">The sequence shown here is derived from an EMBL/GenBank/DDBJ whole genome shotgun (WGS) entry which is preliminary data.</text>
</comment>
<dbReference type="GO" id="GO:0031625">
    <property type="term" value="F:ubiquitin protein ligase binding"/>
    <property type="evidence" value="ECO:0007669"/>
    <property type="project" value="InterPro"/>
</dbReference>
<dbReference type="InterPro" id="IPR016157">
    <property type="entry name" value="Cullin_CS"/>
</dbReference>
<evidence type="ECO:0000259" key="6">
    <source>
        <dbReference type="PROSITE" id="PS50069"/>
    </source>
</evidence>
<dbReference type="FunFam" id="1.10.10.10:FF:000050">
    <property type="entry name" value="Cullin 4B"/>
    <property type="match status" value="1"/>
</dbReference>
<dbReference type="Proteomes" id="UP001140094">
    <property type="component" value="Unassembled WGS sequence"/>
</dbReference>
<dbReference type="GO" id="GO:0006511">
    <property type="term" value="P:ubiquitin-dependent protein catabolic process"/>
    <property type="evidence" value="ECO:0007669"/>
    <property type="project" value="InterPro"/>
</dbReference>
<feature type="domain" description="Cullin family profile" evidence="6">
    <location>
        <begin position="398"/>
        <end position="632"/>
    </location>
</feature>
<dbReference type="InterPro" id="IPR016158">
    <property type="entry name" value="Cullin_homology"/>
</dbReference>
<dbReference type="FunFam" id="1.20.1310.10:FF:000002">
    <property type="entry name" value="cullin-3 isoform X1"/>
    <property type="match status" value="1"/>
</dbReference>
<evidence type="ECO:0000256" key="2">
    <source>
        <dbReference type="ARBA" id="ARBA00022499"/>
    </source>
</evidence>
<organism evidence="7 8">
    <name type="scientific">Coemansia guatemalensis</name>
    <dbReference type="NCBI Taxonomy" id="2761395"/>
    <lineage>
        <taxon>Eukaryota</taxon>
        <taxon>Fungi</taxon>
        <taxon>Fungi incertae sedis</taxon>
        <taxon>Zoopagomycota</taxon>
        <taxon>Kickxellomycotina</taxon>
        <taxon>Kickxellomycetes</taxon>
        <taxon>Kickxellales</taxon>
        <taxon>Kickxellaceae</taxon>
        <taxon>Coemansia</taxon>
    </lineage>
</organism>
<dbReference type="SMART" id="SM00182">
    <property type="entry name" value="CULLIN"/>
    <property type="match status" value="1"/>
</dbReference>
<keyword evidence="3" id="KW-0832">Ubl conjugation</keyword>
<dbReference type="EMBL" id="JANBUO010000135">
    <property type="protein sequence ID" value="KAJ2807124.1"/>
    <property type="molecule type" value="Genomic_DNA"/>
</dbReference>
<comment type="similarity">
    <text evidence="1 4 5">Belongs to the cullin family.</text>
</comment>
<dbReference type="Gene3D" id="3.30.230.130">
    <property type="entry name" value="Cullin, Chain C, Domain 2"/>
    <property type="match status" value="1"/>
</dbReference>
<dbReference type="OrthoDB" id="27073at2759"/>
<evidence type="ECO:0000313" key="7">
    <source>
        <dbReference type="EMBL" id="KAJ2807124.1"/>
    </source>
</evidence>
<dbReference type="PROSITE" id="PS01256">
    <property type="entry name" value="CULLIN_1"/>
    <property type="match status" value="1"/>
</dbReference>
<name>A0A9W8HZ90_9FUNG</name>
<dbReference type="SUPFAM" id="SSF46785">
    <property type="entry name" value="Winged helix' DNA-binding domain"/>
    <property type="match status" value="1"/>
</dbReference>
<dbReference type="InterPro" id="IPR019559">
    <property type="entry name" value="Cullin_neddylation_domain"/>
</dbReference>
<protein>
    <recommendedName>
        <fullName evidence="6">Cullin family profile domain-containing protein</fullName>
    </recommendedName>
</protein>
<dbReference type="Gene3D" id="1.10.10.10">
    <property type="entry name" value="Winged helix-like DNA-binding domain superfamily/Winged helix DNA-binding domain"/>
    <property type="match status" value="1"/>
</dbReference>
<dbReference type="InterPro" id="IPR045093">
    <property type="entry name" value="Cullin"/>
</dbReference>
<dbReference type="SUPFAM" id="SSF75632">
    <property type="entry name" value="Cullin homology domain"/>
    <property type="match status" value="1"/>
</dbReference>
<dbReference type="GO" id="GO:0031461">
    <property type="term" value="C:cullin-RING ubiquitin ligase complex"/>
    <property type="evidence" value="ECO:0007669"/>
    <property type="project" value="InterPro"/>
</dbReference>